<proteinExistence type="predicted"/>
<evidence type="ECO:0000313" key="1">
    <source>
        <dbReference type="EMBL" id="MBB4625088.1"/>
    </source>
</evidence>
<keyword evidence="2" id="KW-1185">Reference proteome</keyword>
<dbReference type="EMBL" id="JACHOC010000013">
    <property type="protein sequence ID" value="MBB4625088.1"/>
    <property type="molecule type" value="Genomic_DNA"/>
</dbReference>
<protein>
    <recommendedName>
        <fullName evidence="3">Outer membrane protein beta-barrel domain-containing protein</fullName>
    </recommendedName>
</protein>
<comment type="caution">
    <text evidence="1">The sequence shown here is derived from an EMBL/GenBank/DDBJ whole genome shotgun (WGS) entry which is preliminary data.</text>
</comment>
<dbReference type="Proteomes" id="UP000533637">
    <property type="component" value="Unassembled WGS sequence"/>
</dbReference>
<dbReference type="RefSeq" id="WP_183672458.1">
    <property type="nucleotide sequence ID" value="NZ_BMPB01000017.1"/>
</dbReference>
<sequence length="176" mass="19847">MKQYLFVFFFILIPFVSKGQTDYKPVQYQVTVSTGIPMNTPSAVPFVLEGKAFYRFSNRFSVGLGSGFSLYDGDILIPLTGNLQFDLLKPVRFTPYLDCSVGYSFAPSGKMVGGFYLSPSVGVRMNVWSDKKLLFALGYGLQDLKRLREYSTSHFVSSYEESLNYHCLLVKLGVIF</sequence>
<reference evidence="1 2" key="1">
    <citation type="submission" date="2020-08" db="EMBL/GenBank/DDBJ databases">
        <title>Genomic Encyclopedia of Type Strains, Phase IV (KMG-IV): sequencing the most valuable type-strain genomes for metagenomic binning, comparative biology and taxonomic classification.</title>
        <authorList>
            <person name="Goeker M."/>
        </authorList>
    </citation>
    <scope>NUCLEOTIDE SEQUENCE [LARGE SCALE GENOMIC DNA]</scope>
    <source>
        <strain evidence="1 2">DSM 102983</strain>
    </source>
</reference>
<evidence type="ECO:0000313" key="2">
    <source>
        <dbReference type="Proteomes" id="UP000533637"/>
    </source>
</evidence>
<name>A0ABR6KUK5_9BACT</name>
<organism evidence="1 2">
    <name type="scientific">Parabacteroides faecis</name>
    <dbReference type="NCBI Taxonomy" id="1217282"/>
    <lineage>
        <taxon>Bacteria</taxon>
        <taxon>Pseudomonadati</taxon>
        <taxon>Bacteroidota</taxon>
        <taxon>Bacteroidia</taxon>
        <taxon>Bacteroidales</taxon>
        <taxon>Tannerellaceae</taxon>
        <taxon>Parabacteroides</taxon>
    </lineage>
</organism>
<gene>
    <name evidence="1" type="ORF">GGQ57_005034</name>
</gene>
<accession>A0ABR6KUK5</accession>
<evidence type="ECO:0008006" key="3">
    <source>
        <dbReference type="Google" id="ProtNLM"/>
    </source>
</evidence>